<dbReference type="Proteomes" id="UP000798662">
    <property type="component" value="Chromosome 1"/>
</dbReference>
<organism evidence="1 2">
    <name type="scientific">Pyropia yezoensis</name>
    <name type="common">Susabi-nori</name>
    <name type="synonym">Porphyra yezoensis</name>
    <dbReference type="NCBI Taxonomy" id="2788"/>
    <lineage>
        <taxon>Eukaryota</taxon>
        <taxon>Rhodophyta</taxon>
        <taxon>Bangiophyceae</taxon>
        <taxon>Bangiales</taxon>
        <taxon>Bangiaceae</taxon>
        <taxon>Pyropia</taxon>
    </lineage>
</organism>
<evidence type="ECO:0000313" key="1">
    <source>
        <dbReference type="EMBL" id="KAK1861315.1"/>
    </source>
</evidence>
<sequence length="317" mass="33423">MPSRSPSRRLLPRLPFFSGCPVAPPPTLPSLTMFSSSSLPASVCMRSGAGRLAPLRRRRSDRGTLLPRGAYGPFRYAPFVWGDVGSTCSPAAIQDQPRGGDSWRAACPRCSDVSRGQLEYWRGGWVSEAVHPSLLASSACGSRSPPSPSASLGALTPSVRTTVATNGIHAPRRPLPGLFFPFVGGGVRASRMPGVWGRGAGEGLFRGLDAAAAHDGTAMGPRLPSALDAPLFVPPAGTAVFSCVVLCRTSASGGQKYGRRPGPHLRCCRSPGAVAATSGVRGRRHRRREECRRFLSLAPRFTRVVLAAVAGVSRVAF</sequence>
<accession>A0ACC3BTM4</accession>
<reference evidence="1" key="1">
    <citation type="submission" date="2019-11" db="EMBL/GenBank/DDBJ databases">
        <title>Nori genome reveals adaptations in red seaweeds to the harsh intertidal environment.</title>
        <authorList>
            <person name="Wang D."/>
            <person name="Mao Y."/>
        </authorList>
    </citation>
    <scope>NUCLEOTIDE SEQUENCE</scope>
    <source>
        <tissue evidence="1">Gametophyte</tissue>
    </source>
</reference>
<gene>
    <name evidence="1" type="ORF">I4F81_003899</name>
</gene>
<protein>
    <submittedName>
        <fullName evidence="1">Uncharacterized protein</fullName>
    </submittedName>
</protein>
<evidence type="ECO:0000313" key="2">
    <source>
        <dbReference type="Proteomes" id="UP000798662"/>
    </source>
</evidence>
<keyword evidence="2" id="KW-1185">Reference proteome</keyword>
<comment type="caution">
    <text evidence="1">The sequence shown here is derived from an EMBL/GenBank/DDBJ whole genome shotgun (WGS) entry which is preliminary data.</text>
</comment>
<name>A0ACC3BTM4_PYRYE</name>
<proteinExistence type="predicted"/>
<dbReference type="EMBL" id="CM020618">
    <property type="protein sequence ID" value="KAK1861315.1"/>
    <property type="molecule type" value="Genomic_DNA"/>
</dbReference>